<dbReference type="Gramene" id="PHT82102">
    <property type="protein sequence ID" value="PHT82102"/>
    <property type="gene ID" value="T459_15117"/>
</dbReference>
<proteinExistence type="predicted"/>
<dbReference type="AlphaFoldDB" id="A0A2G2ZJD6"/>
<protein>
    <recommendedName>
        <fullName evidence="5">Protein kinase domain-containing protein</fullName>
    </recommendedName>
</protein>
<dbReference type="Proteomes" id="UP000222542">
    <property type="component" value="Unassembled WGS sequence"/>
</dbReference>
<reference evidence="6 7" key="2">
    <citation type="journal article" date="2017" name="Genome Biol.">
        <title>New reference genome sequences of hot pepper reveal the massive evolution of plant disease-resistance genes by retroduplication.</title>
        <authorList>
            <person name="Kim S."/>
            <person name="Park J."/>
            <person name="Yeom S.I."/>
            <person name="Kim Y.M."/>
            <person name="Seo E."/>
            <person name="Kim K.T."/>
            <person name="Kim M.S."/>
            <person name="Lee J.M."/>
            <person name="Cheong K."/>
            <person name="Shin H.S."/>
            <person name="Kim S.B."/>
            <person name="Han K."/>
            <person name="Lee J."/>
            <person name="Park M."/>
            <person name="Lee H.A."/>
            <person name="Lee H.Y."/>
            <person name="Lee Y."/>
            <person name="Oh S."/>
            <person name="Lee J.H."/>
            <person name="Choi E."/>
            <person name="Choi E."/>
            <person name="Lee S.E."/>
            <person name="Jeon J."/>
            <person name="Kim H."/>
            <person name="Choi G."/>
            <person name="Song H."/>
            <person name="Lee J."/>
            <person name="Lee S.C."/>
            <person name="Kwon J.K."/>
            <person name="Lee H.Y."/>
            <person name="Koo N."/>
            <person name="Hong Y."/>
            <person name="Kim R.W."/>
            <person name="Kang W.H."/>
            <person name="Huh J.H."/>
            <person name="Kang B.C."/>
            <person name="Yang T.J."/>
            <person name="Lee Y.H."/>
            <person name="Bennetzen J.L."/>
            <person name="Choi D."/>
        </authorList>
    </citation>
    <scope>NUCLEOTIDE SEQUENCE [LARGE SCALE GENOMIC DNA]</scope>
    <source>
        <strain evidence="7">cv. CM334</strain>
    </source>
</reference>
<reference evidence="6 7" key="1">
    <citation type="journal article" date="2014" name="Nat. Genet.">
        <title>Genome sequence of the hot pepper provides insights into the evolution of pungency in Capsicum species.</title>
        <authorList>
            <person name="Kim S."/>
            <person name="Park M."/>
            <person name="Yeom S.I."/>
            <person name="Kim Y.M."/>
            <person name="Lee J.M."/>
            <person name="Lee H.A."/>
            <person name="Seo E."/>
            <person name="Choi J."/>
            <person name="Cheong K."/>
            <person name="Kim K.T."/>
            <person name="Jung K."/>
            <person name="Lee G.W."/>
            <person name="Oh S.K."/>
            <person name="Bae C."/>
            <person name="Kim S.B."/>
            <person name="Lee H.Y."/>
            <person name="Kim S.Y."/>
            <person name="Kim M.S."/>
            <person name="Kang B.C."/>
            <person name="Jo Y.D."/>
            <person name="Yang H.B."/>
            <person name="Jeong H.J."/>
            <person name="Kang W.H."/>
            <person name="Kwon J.K."/>
            <person name="Shin C."/>
            <person name="Lim J.Y."/>
            <person name="Park J.H."/>
            <person name="Huh J.H."/>
            <person name="Kim J.S."/>
            <person name="Kim B.D."/>
            <person name="Cohen O."/>
            <person name="Paran I."/>
            <person name="Suh M.C."/>
            <person name="Lee S.B."/>
            <person name="Kim Y.K."/>
            <person name="Shin Y."/>
            <person name="Noh S.J."/>
            <person name="Park J."/>
            <person name="Seo Y.S."/>
            <person name="Kwon S.Y."/>
            <person name="Kim H.A."/>
            <person name="Park J.M."/>
            <person name="Kim H.J."/>
            <person name="Choi S.B."/>
            <person name="Bosland P.W."/>
            <person name="Reeves G."/>
            <person name="Jo S.H."/>
            <person name="Lee B.W."/>
            <person name="Cho H.T."/>
            <person name="Choi H.S."/>
            <person name="Lee M.S."/>
            <person name="Yu Y."/>
            <person name="Do Choi Y."/>
            <person name="Park B.S."/>
            <person name="van Deynze A."/>
            <person name="Ashrafi H."/>
            <person name="Hill T."/>
            <person name="Kim W.T."/>
            <person name="Pai H.S."/>
            <person name="Ahn H.K."/>
            <person name="Yeam I."/>
            <person name="Giovannoni J.J."/>
            <person name="Rose J.K."/>
            <person name="Sorensen I."/>
            <person name="Lee S.J."/>
            <person name="Kim R.W."/>
            <person name="Choi I.Y."/>
            <person name="Choi B.S."/>
            <person name="Lim J.S."/>
            <person name="Lee Y.H."/>
            <person name="Choi D."/>
        </authorList>
    </citation>
    <scope>NUCLEOTIDE SEQUENCE [LARGE SCALE GENOMIC DNA]</scope>
    <source>
        <strain evidence="7">cv. CM334</strain>
    </source>
</reference>
<dbReference type="SUPFAM" id="SSF56112">
    <property type="entry name" value="Protein kinase-like (PK-like)"/>
    <property type="match status" value="1"/>
</dbReference>
<dbReference type="InterPro" id="IPR052059">
    <property type="entry name" value="CR_Ser/Thr_kinase"/>
</dbReference>
<sequence>MELQLLTRLIFGWLMDCQLKRTRKLLTGVMAYSCFFFLGNSILLGENDAKKLVDILHDINLNFKYPTLDKAIGSFDEANKLEQGGFGTVYKGVLADGREITVKRLFYNNTHKVADFYNEVNIVSSIEHKNLTRLLGCSFSRPKSHLLYKFLPNQSLDRFIFGK</sequence>
<comment type="caution">
    <text evidence="6">The sequence shown here is derived from an EMBL/GenBank/DDBJ whole genome shotgun (WGS) entry which is preliminary data.</text>
</comment>
<gene>
    <name evidence="6" type="ORF">T459_15117</name>
</gene>
<evidence type="ECO:0000256" key="3">
    <source>
        <dbReference type="ARBA" id="ARBA00022777"/>
    </source>
</evidence>
<evidence type="ECO:0000256" key="2">
    <source>
        <dbReference type="ARBA" id="ARBA00022741"/>
    </source>
</evidence>
<dbReference type="FunFam" id="3.30.200.20:FF:001208">
    <property type="entry name" value="Putative DUF26-domain receptor-like protein kinase family protein"/>
    <property type="match status" value="1"/>
</dbReference>
<dbReference type="Pfam" id="PF07714">
    <property type="entry name" value="PK_Tyr_Ser-Thr"/>
    <property type="match status" value="1"/>
</dbReference>
<keyword evidence="3" id="KW-0418">Kinase</keyword>
<dbReference type="GO" id="GO:0004672">
    <property type="term" value="F:protein kinase activity"/>
    <property type="evidence" value="ECO:0007669"/>
    <property type="project" value="InterPro"/>
</dbReference>
<keyword evidence="4" id="KW-0067">ATP-binding</keyword>
<dbReference type="PANTHER" id="PTHR47973">
    <property type="entry name" value="CYSTEINE-RICH RECEPTOR-LIKE PROTEIN KINASE 3"/>
    <property type="match status" value="1"/>
</dbReference>
<dbReference type="Gene3D" id="3.30.200.20">
    <property type="entry name" value="Phosphorylase Kinase, domain 1"/>
    <property type="match status" value="1"/>
</dbReference>
<dbReference type="EMBL" id="AYRZ02000005">
    <property type="protein sequence ID" value="PHT82102.1"/>
    <property type="molecule type" value="Genomic_DNA"/>
</dbReference>
<keyword evidence="2" id="KW-0547">Nucleotide-binding</keyword>
<keyword evidence="7" id="KW-1185">Reference proteome</keyword>
<organism evidence="6 7">
    <name type="scientific">Capsicum annuum</name>
    <name type="common">Capsicum pepper</name>
    <dbReference type="NCBI Taxonomy" id="4072"/>
    <lineage>
        <taxon>Eukaryota</taxon>
        <taxon>Viridiplantae</taxon>
        <taxon>Streptophyta</taxon>
        <taxon>Embryophyta</taxon>
        <taxon>Tracheophyta</taxon>
        <taxon>Spermatophyta</taxon>
        <taxon>Magnoliopsida</taxon>
        <taxon>eudicotyledons</taxon>
        <taxon>Gunneridae</taxon>
        <taxon>Pentapetalae</taxon>
        <taxon>asterids</taxon>
        <taxon>lamiids</taxon>
        <taxon>Solanales</taxon>
        <taxon>Solanaceae</taxon>
        <taxon>Solanoideae</taxon>
        <taxon>Capsiceae</taxon>
        <taxon>Capsicum</taxon>
    </lineage>
</organism>
<dbReference type="GO" id="GO:0005524">
    <property type="term" value="F:ATP binding"/>
    <property type="evidence" value="ECO:0007669"/>
    <property type="project" value="UniProtKB-KW"/>
</dbReference>
<evidence type="ECO:0000313" key="7">
    <source>
        <dbReference type="Proteomes" id="UP000222542"/>
    </source>
</evidence>
<dbReference type="PROSITE" id="PS50011">
    <property type="entry name" value="PROTEIN_KINASE_DOM"/>
    <property type="match status" value="1"/>
</dbReference>
<dbReference type="InterPro" id="IPR001245">
    <property type="entry name" value="Ser-Thr/Tyr_kinase_cat_dom"/>
</dbReference>
<evidence type="ECO:0000313" key="6">
    <source>
        <dbReference type="EMBL" id="PHT82102.1"/>
    </source>
</evidence>
<name>A0A2G2ZJD6_CAPAN</name>
<accession>A0A2G2ZJD6</accession>
<dbReference type="OMA" id="MAYSCFF"/>
<keyword evidence="1" id="KW-0808">Transferase</keyword>
<dbReference type="InterPro" id="IPR000719">
    <property type="entry name" value="Prot_kinase_dom"/>
</dbReference>
<evidence type="ECO:0000256" key="1">
    <source>
        <dbReference type="ARBA" id="ARBA00022679"/>
    </source>
</evidence>
<evidence type="ECO:0000259" key="5">
    <source>
        <dbReference type="PROSITE" id="PS50011"/>
    </source>
</evidence>
<dbReference type="InterPro" id="IPR011009">
    <property type="entry name" value="Kinase-like_dom_sf"/>
</dbReference>
<evidence type="ECO:0000256" key="4">
    <source>
        <dbReference type="ARBA" id="ARBA00022840"/>
    </source>
</evidence>
<feature type="domain" description="Protein kinase" evidence="5">
    <location>
        <begin position="75"/>
        <end position="163"/>
    </location>
</feature>